<protein>
    <recommendedName>
        <fullName evidence="4">Secreted protein</fullName>
    </recommendedName>
</protein>
<feature type="chain" id="PRO_5013322369" description="Secreted protein" evidence="1">
    <location>
        <begin position="23"/>
        <end position="141"/>
    </location>
</feature>
<dbReference type="InParanoid" id="A0A1Y2DLG1"/>
<gene>
    <name evidence="2" type="ORF">BCR38DRAFT_54059</name>
</gene>
<dbReference type="RefSeq" id="XP_040712554.1">
    <property type="nucleotide sequence ID" value="XM_040865453.1"/>
</dbReference>
<comment type="caution">
    <text evidence="2">The sequence shown here is derived from an EMBL/GenBank/DDBJ whole genome shotgun (WGS) entry which is preliminary data.</text>
</comment>
<dbReference type="GeneID" id="63781665"/>
<proteinExistence type="predicted"/>
<dbReference type="EMBL" id="MCFJ01000012">
    <property type="protein sequence ID" value="ORY60120.1"/>
    <property type="molecule type" value="Genomic_DNA"/>
</dbReference>
<dbReference type="Proteomes" id="UP000193689">
    <property type="component" value="Unassembled WGS sequence"/>
</dbReference>
<evidence type="ECO:0008006" key="4">
    <source>
        <dbReference type="Google" id="ProtNLM"/>
    </source>
</evidence>
<evidence type="ECO:0000313" key="2">
    <source>
        <dbReference type="EMBL" id="ORY60120.1"/>
    </source>
</evidence>
<keyword evidence="3" id="KW-1185">Reference proteome</keyword>
<name>A0A1Y2DLG1_9PEZI</name>
<reference evidence="2 3" key="1">
    <citation type="submission" date="2016-07" db="EMBL/GenBank/DDBJ databases">
        <title>Pervasive Adenine N6-methylation of Active Genes in Fungi.</title>
        <authorList>
            <consortium name="DOE Joint Genome Institute"/>
            <person name="Mondo S.J."/>
            <person name="Dannebaum R.O."/>
            <person name="Kuo R.C."/>
            <person name="Labutti K."/>
            <person name="Haridas S."/>
            <person name="Kuo A."/>
            <person name="Salamov A."/>
            <person name="Ahrendt S.R."/>
            <person name="Lipzen A."/>
            <person name="Sullivan W."/>
            <person name="Andreopoulos W.B."/>
            <person name="Clum A."/>
            <person name="Lindquist E."/>
            <person name="Daum C."/>
            <person name="Ramamoorthy G.K."/>
            <person name="Gryganskyi A."/>
            <person name="Culley D."/>
            <person name="Magnuson J.K."/>
            <person name="James T.Y."/>
            <person name="O'Malley M.A."/>
            <person name="Stajich J.E."/>
            <person name="Spatafora J.W."/>
            <person name="Visel A."/>
            <person name="Grigoriev I.V."/>
        </authorList>
    </citation>
    <scope>NUCLEOTIDE SEQUENCE [LARGE SCALE GENOMIC DNA]</scope>
    <source>
        <strain evidence="2 3">CBS 129021</strain>
    </source>
</reference>
<feature type="signal peptide" evidence="1">
    <location>
        <begin position="1"/>
        <end position="22"/>
    </location>
</feature>
<organism evidence="2 3">
    <name type="scientific">Pseudomassariella vexata</name>
    <dbReference type="NCBI Taxonomy" id="1141098"/>
    <lineage>
        <taxon>Eukaryota</taxon>
        <taxon>Fungi</taxon>
        <taxon>Dikarya</taxon>
        <taxon>Ascomycota</taxon>
        <taxon>Pezizomycotina</taxon>
        <taxon>Sordariomycetes</taxon>
        <taxon>Xylariomycetidae</taxon>
        <taxon>Amphisphaeriales</taxon>
        <taxon>Pseudomassariaceae</taxon>
        <taxon>Pseudomassariella</taxon>
    </lineage>
</organism>
<evidence type="ECO:0000313" key="3">
    <source>
        <dbReference type="Proteomes" id="UP000193689"/>
    </source>
</evidence>
<sequence>MLISQMPCDTLALWLQCVLVLAAEDGLFRIIGYESQTCQPTLQFLWTQPRPSRPRRSSVLVSHGSRYLSKFGISILRMHLVTTTGQRIVACAYFHIDGFFLPRRGGKLCWGTRLGSVKNRSHEQSQANHAGSLKGMCFPEL</sequence>
<dbReference type="AlphaFoldDB" id="A0A1Y2DLG1"/>
<accession>A0A1Y2DLG1</accession>
<keyword evidence="1" id="KW-0732">Signal</keyword>
<evidence type="ECO:0000256" key="1">
    <source>
        <dbReference type="SAM" id="SignalP"/>
    </source>
</evidence>